<reference evidence="1" key="1">
    <citation type="journal article" date="2021" name="Environ. Microbiol.">
        <title>Gene family expansions and transcriptome signatures uncover fungal adaptations to wood decay.</title>
        <authorList>
            <person name="Hage H."/>
            <person name="Miyauchi S."/>
            <person name="Viragh M."/>
            <person name="Drula E."/>
            <person name="Min B."/>
            <person name="Chaduli D."/>
            <person name="Navarro D."/>
            <person name="Favel A."/>
            <person name="Norest M."/>
            <person name="Lesage-Meessen L."/>
            <person name="Balint B."/>
            <person name="Merenyi Z."/>
            <person name="de Eugenio L."/>
            <person name="Morin E."/>
            <person name="Martinez A.T."/>
            <person name="Baldrian P."/>
            <person name="Stursova M."/>
            <person name="Martinez M.J."/>
            <person name="Novotny C."/>
            <person name="Magnuson J.K."/>
            <person name="Spatafora J.W."/>
            <person name="Maurice S."/>
            <person name="Pangilinan J."/>
            <person name="Andreopoulos W."/>
            <person name="LaButti K."/>
            <person name="Hundley H."/>
            <person name="Na H."/>
            <person name="Kuo A."/>
            <person name="Barry K."/>
            <person name="Lipzen A."/>
            <person name="Henrissat B."/>
            <person name="Riley R."/>
            <person name="Ahrendt S."/>
            <person name="Nagy L.G."/>
            <person name="Grigoriev I.V."/>
            <person name="Martin F."/>
            <person name="Rosso M.N."/>
        </authorList>
    </citation>
    <scope>NUCLEOTIDE SEQUENCE</scope>
    <source>
        <strain evidence="1">CBS 384.51</strain>
    </source>
</reference>
<name>A0ACB8TYB1_9APHY</name>
<dbReference type="EMBL" id="MU274921">
    <property type="protein sequence ID" value="KAI0086799.1"/>
    <property type="molecule type" value="Genomic_DNA"/>
</dbReference>
<protein>
    <submittedName>
        <fullName evidence="1">General substrate transporter</fullName>
    </submittedName>
</protein>
<proteinExistence type="predicted"/>
<evidence type="ECO:0000313" key="2">
    <source>
        <dbReference type="Proteomes" id="UP001055072"/>
    </source>
</evidence>
<keyword evidence="2" id="KW-1185">Reference proteome</keyword>
<dbReference type="Proteomes" id="UP001055072">
    <property type="component" value="Unassembled WGS sequence"/>
</dbReference>
<accession>A0ACB8TYB1</accession>
<sequence length="546" mass="60066">MLNRIAALSMSISTSQKSLDDVQVEEYVPSLLSIAKDAETARSAALAAAQKKALERWSKESLIIYLCCLTSFLCACANGYDSSLMTAINIMPYYQSRFNAGVVGSATGIVFSVYTIGGVTSPWIAGPITDKLGRRAGMFIGSIVICIGSAVITSAAHKGQFIAGRFILGFGVSILTCAAPSYIVEISPPQWRGRLTGIYNCGWHGGSIPAAAITLATQSIKSDLSWRLPLIFQCVPACIVICLVWFLPESPRWLLANGRDDEARAFLVRFHGGGDPTHPLVDVQWKEFKQSIAINGTDKRWYDYSDLFRTRNLRWRFFMVILMAVFGQFSGNGLGYFNTQIYAAVGYGTYMQFVLNLAGSILSTVGAFLGVSVADRMPRRRVLVVGTFLSACFLGMNGALSARWAQLPEDAKNLAVGKAAVASFFFFSFVYNFTYLPLQALYPVECLTTNGRAKGMAMNGVIVNLMLFINLFAGPVALQNIKYKYVFIFVGWDCIEAFLWWIFAVETIGKSLEELEEVFDLPYPARGLPKVKTQSVDLEKEKEGKP</sequence>
<organism evidence="1 2">
    <name type="scientific">Irpex rosettiformis</name>
    <dbReference type="NCBI Taxonomy" id="378272"/>
    <lineage>
        <taxon>Eukaryota</taxon>
        <taxon>Fungi</taxon>
        <taxon>Dikarya</taxon>
        <taxon>Basidiomycota</taxon>
        <taxon>Agaricomycotina</taxon>
        <taxon>Agaricomycetes</taxon>
        <taxon>Polyporales</taxon>
        <taxon>Irpicaceae</taxon>
        <taxon>Irpex</taxon>
    </lineage>
</organism>
<evidence type="ECO:0000313" key="1">
    <source>
        <dbReference type="EMBL" id="KAI0086799.1"/>
    </source>
</evidence>
<comment type="caution">
    <text evidence="1">The sequence shown here is derived from an EMBL/GenBank/DDBJ whole genome shotgun (WGS) entry which is preliminary data.</text>
</comment>
<gene>
    <name evidence="1" type="ORF">BDY19DRAFT_958764</name>
</gene>